<dbReference type="EMBL" id="JABCJJ010000080">
    <property type="protein sequence ID" value="NMR21749.1"/>
    <property type="molecule type" value="Genomic_DNA"/>
</dbReference>
<dbReference type="Pfam" id="PF01609">
    <property type="entry name" value="DDE_Tnp_1"/>
    <property type="match status" value="1"/>
</dbReference>
<feature type="non-terminal residue" evidence="4">
    <location>
        <position position="1"/>
    </location>
</feature>
<evidence type="ECO:0000259" key="2">
    <source>
        <dbReference type="Pfam" id="PF01609"/>
    </source>
</evidence>
<reference evidence="4 5" key="1">
    <citation type="submission" date="2020-04" db="EMBL/GenBank/DDBJ databases">
        <title>Sequencing and Assembly of C. fimi.</title>
        <authorList>
            <person name="Ramsey A.R."/>
        </authorList>
    </citation>
    <scope>NUCLEOTIDE SEQUENCE [LARGE SCALE GENOMIC DNA]</scope>
    <source>
        <strain evidence="4 5">SB</strain>
    </source>
</reference>
<proteinExistence type="predicted"/>
<organism evidence="4 5">
    <name type="scientific">Cellulomonas fimi</name>
    <dbReference type="NCBI Taxonomy" id="1708"/>
    <lineage>
        <taxon>Bacteria</taxon>
        <taxon>Bacillati</taxon>
        <taxon>Actinomycetota</taxon>
        <taxon>Actinomycetes</taxon>
        <taxon>Micrococcales</taxon>
        <taxon>Cellulomonadaceae</taxon>
        <taxon>Cellulomonas</taxon>
    </lineage>
</organism>
<feature type="domain" description="Transposase IS4-like" evidence="2">
    <location>
        <begin position="102"/>
        <end position="274"/>
    </location>
</feature>
<evidence type="ECO:0000256" key="1">
    <source>
        <dbReference type="SAM" id="MobiDB-lite"/>
    </source>
</evidence>
<feature type="region of interest" description="Disordered" evidence="1">
    <location>
        <begin position="113"/>
        <end position="152"/>
    </location>
</feature>
<evidence type="ECO:0000313" key="4">
    <source>
        <dbReference type="EMBL" id="NMR21749.1"/>
    </source>
</evidence>
<evidence type="ECO:0000259" key="3">
    <source>
        <dbReference type="Pfam" id="PF13340"/>
    </source>
</evidence>
<dbReference type="Pfam" id="PF13340">
    <property type="entry name" value="DUF4096"/>
    <property type="match status" value="1"/>
</dbReference>
<dbReference type="GO" id="GO:0006313">
    <property type="term" value="P:DNA transposition"/>
    <property type="evidence" value="ECO:0007669"/>
    <property type="project" value="InterPro"/>
</dbReference>
<dbReference type="GO" id="GO:0003677">
    <property type="term" value="F:DNA binding"/>
    <property type="evidence" value="ECO:0007669"/>
    <property type="project" value="InterPro"/>
</dbReference>
<dbReference type="PANTHER" id="PTHR46637:SF1">
    <property type="entry name" value="BLL5188 PROTEIN"/>
    <property type="match status" value="1"/>
</dbReference>
<dbReference type="InterPro" id="IPR052909">
    <property type="entry name" value="Transposase_6_like"/>
</dbReference>
<comment type="caution">
    <text evidence="4">The sequence shown here is derived from an EMBL/GenBank/DDBJ whole genome shotgun (WGS) entry which is preliminary data.</text>
</comment>
<dbReference type="RefSeq" id="WP_249051952.1">
    <property type="nucleotide sequence ID" value="NZ_JABCJJ010000080.1"/>
</dbReference>
<dbReference type="AlphaFoldDB" id="A0A7Y0QJA9"/>
<dbReference type="NCBIfam" id="NF033580">
    <property type="entry name" value="transpos_IS5_3"/>
    <property type="match status" value="1"/>
</dbReference>
<name>A0A7Y0QJA9_CELFI</name>
<keyword evidence="5" id="KW-1185">Reference proteome</keyword>
<accession>A0A7Y0QJA9</accession>
<dbReference type="InterPro" id="IPR002559">
    <property type="entry name" value="Transposase_11"/>
</dbReference>
<dbReference type="GO" id="GO:0004803">
    <property type="term" value="F:transposase activity"/>
    <property type="evidence" value="ECO:0007669"/>
    <property type="project" value="InterPro"/>
</dbReference>
<dbReference type="PANTHER" id="PTHR46637">
    <property type="entry name" value="TIS1421-TRANSPOSASE PROTEIN A"/>
    <property type="match status" value="1"/>
</dbReference>
<dbReference type="InterPro" id="IPR025161">
    <property type="entry name" value="IS402-like_dom"/>
</dbReference>
<dbReference type="Proteomes" id="UP000562124">
    <property type="component" value="Unassembled WGS sequence"/>
</dbReference>
<gene>
    <name evidence="4" type="ORF">HIR71_16305</name>
</gene>
<evidence type="ECO:0000313" key="5">
    <source>
        <dbReference type="Proteomes" id="UP000562124"/>
    </source>
</evidence>
<sequence length="274" mass="30371">MSVSASRFEVFTDEEWARIEPLLPSNVGRRGHPFGGHRRVVEGMAYRFRTGIPWRDLPREPFGPWQTVWKRHRRYAGDGTWDRVLGHLLAEADAAGKIDWDVSVDATIARAHQHATNTKRPDQDTGAASNHKNLPLDEVEPAGHGVGRSRGGLTTKIHHAVDGKGRPLAVVVTGGQRNDGAMLAEVLADIYVPRLGAGRPRTRPDMVIGDKAYSTGVIRTELRRRGIKAVIPEKSDQIAARKRRGAKGGRPPTFDKNAYRGRNVVERSFVHAKQ</sequence>
<feature type="domain" description="Insertion element IS402-like" evidence="3">
    <location>
        <begin position="12"/>
        <end position="84"/>
    </location>
</feature>
<protein>
    <submittedName>
        <fullName evidence="4">IS5 family transposase</fullName>
    </submittedName>
</protein>
<feature type="region of interest" description="Disordered" evidence="1">
    <location>
        <begin position="236"/>
        <end position="260"/>
    </location>
</feature>